<proteinExistence type="predicted"/>
<organism evidence="1 2">
    <name type="scientific">Gangjinia marincola</name>
    <dbReference type="NCBI Taxonomy" id="578463"/>
    <lineage>
        <taxon>Bacteria</taxon>
        <taxon>Pseudomonadati</taxon>
        <taxon>Bacteroidota</taxon>
        <taxon>Flavobacteriia</taxon>
        <taxon>Flavobacteriales</taxon>
        <taxon>Flavobacteriaceae</taxon>
        <taxon>Gangjinia</taxon>
    </lineage>
</organism>
<name>A0ABN1MFL7_9FLAO</name>
<evidence type="ECO:0000313" key="2">
    <source>
        <dbReference type="Proteomes" id="UP001500507"/>
    </source>
</evidence>
<keyword evidence="2" id="KW-1185">Reference proteome</keyword>
<protein>
    <submittedName>
        <fullName evidence="1">Uncharacterized protein</fullName>
    </submittedName>
</protein>
<dbReference type="Proteomes" id="UP001500507">
    <property type="component" value="Unassembled WGS sequence"/>
</dbReference>
<dbReference type="EMBL" id="BAAAFG010000005">
    <property type="protein sequence ID" value="GAA0871673.1"/>
    <property type="molecule type" value="Genomic_DNA"/>
</dbReference>
<reference evidence="1 2" key="1">
    <citation type="journal article" date="2019" name="Int. J. Syst. Evol. Microbiol.">
        <title>The Global Catalogue of Microorganisms (GCM) 10K type strain sequencing project: providing services to taxonomists for standard genome sequencing and annotation.</title>
        <authorList>
            <consortium name="The Broad Institute Genomics Platform"/>
            <consortium name="The Broad Institute Genome Sequencing Center for Infectious Disease"/>
            <person name="Wu L."/>
            <person name="Ma J."/>
        </authorList>
    </citation>
    <scope>NUCLEOTIDE SEQUENCE [LARGE SCALE GENOMIC DNA]</scope>
    <source>
        <strain evidence="1 2">JCM 16082</strain>
    </source>
</reference>
<sequence length="52" mass="5957">MTIVFIIIGILLVINLLLFTYSCNDCDEEVSTNEKAYYKPRLVKEEEDSQAA</sequence>
<evidence type="ECO:0000313" key="1">
    <source>
        <dbReference type="EMBL" id="GAA0871673.1"/>
    </source>
</evidence>
<accession>A0ABN1MFL7</accession>
<comment type="caution">
    <text evidence="1">The sequence shown here is derived from an EMBL/GenBank/DDBJ whole genome shotgun (WGS) entry which is preliminary data.</text>
</comment>
<gene>
    <name evidence="1" type="ORF">GCM10009117_08190</name>
</gene>